<comment type="function">
    <text evidence="12">Necessary for flagellar biosynthesis. May be involved in translocation of the flagellum.</text>
</comment>
<sequence>METAVKREQMKKIEASSKSELYRKLFEQHGNDYYVVVDETVKRRIPFFWKKKYEMLVSFPEGDVAAKSNENFHEKLMGTVQEKVKETTSQNSVQLVLHNLANKTSAISDEVKSIRNSEEIRKKKEELLQLFEQGFVTLKNSEDERVKPLLQIARENFSENVRQTEVKHTESVPFIIEKMIRTLQQNEVEEHFLQVYRNKLTEKFQHAAMITEEEVISFILEEMGNYFRTENVFEKDVQTIALVGPTGVGKTTTLAKIAWQLHQHKKTVGFITTDHSRVGTVQQLQQYVSKIGVEVLAVKDKAGIERALSYFKEEQTVDYILIDTAGKNYRTKESIEMMIEEVQQIQPDYMCLTLSASMKSKDMIEIITNFKDTGIDGFIFTKFDETASSGELLKIPAISSAPIIFTTDGQDMKKNIQFATAQHLAKQMLQTS</sequence>
<reference evidence="16 17" key="1">
    <citation type="submission" date="2014-06" db="EMBL/GenBank/DDBJ databases">
        <title>Draft genome sequence of Bacillus manliponensis JCM 15802 (MCCC 1A00708).</title>
        <authorList>
            <person name="Lai Q."/>
            <person name="Liu Y."/>
            <person name="Shao Z."/>
        </authorList>
    </citation>
    <scope>NUCLEOTIDE SEQUENCE [LARGE SCALE GENOMIC DNA]</scope>
    <source>
        <strain evidence="16 17">JCM 15802</strain>
    </source>
</reference>
<keyword evidence="10" id="KW-0472">Membrane</keyword>
<dbReference type="Gene3D" id="1.20.120.1380">
    <property type="entry name" value="Flagellar FlhF biosynthesis protein, N domain"/>
    <property type="match status" value="1"/>
</dbReference>
<dbReference type="STRING" id="574376.BAMA_14755"/>
<dbReference type="InterPro" id="IPR000897">
    <property type="entry name" value="SRP54_GTPase_dom"/>
</dbReference>
<evidence type="ECO:0000256" key="13">
    <source>
        <dbReference type="ARBA" id="ARBA00030866"/>
    </source>
</evidence>
<dbReference type="GO" id="GO:0044781">
    <property type="term" value="P:bacterial-type flagellum organization"/>
    <property type="evidence" value="ECO:0007669"/>
    <property type="project" value="UniProtKB-KW"/>
</dbReference>
<dbReference type="Pfam" id="PF00448">
    <property type="entry name" value="SRP54"/>
    <property type="match status" value="1"/>
</dbReference>
<keyword evidence="8" id="KW-0653">Protein transport</keyword>
<evidence type="ECO:0000256" key="9">
    <source>
        <dbReference type="ARBA" id="ARBA00023134"/>
    </source>
</evidence>
<evidence type="ECO:0000256" key="10">
    <source>
        <dbReference type="ARBA" id="ARBA00023136"/>
    </source>
</evidence>
<feature type="domain" description="SRP54-type proteins GTP-binding" evidence="15">
    <location>
        <begin position="237"/>
        <end position="430"/>
    </location>
</feature>
<dbReference type="CDD" id="cd17873">
    <property type="entry name" value="FlhF"/>
    <property type="match status" value="1"/>
</dbReference>
<comment type="similarity">
    <text evidence="2">Belongs to the GTP-binding SRP family.</text>
</comment>
<evidence type="ECO:0000256" key="7">
    <source>
        <dbReference type="ARBA" id="ARBA00022795"/>
    </source>
</evidence>
<evidence type="ECO:0000259" key="15">
    <source>
        <dbReference type="SMART" id="SM00962"/>
    </source>
</evidence>
<evidence type="ECO:0000256" key="6">
    <source>
        <dbReference type="ARBA" id="ARBA00022741"/>
    </source>
</evidence>
<evidence type="ECO:0000259" key="14">
    <source>
        <dbReference type="SMART" id="SM00382"/>
    </source>
</evidence>
<protein>
    <recommendedName>
        <fullName evidence="3">Flagellar biosynthesis protein FlhF</fullName>
    </recommendedName>
    <alternativeName>
        <fullName evidence="13">Flagella-associated GTP-binding protein</fullName>
    </alternativeName>
</protein>
<dbReference type="AlphaFoldDB" id="A0A073K276"/>
<dbReference type="EMBL" id="JOTN01000003">
    <property type="protein sequence ID" value="KEK20666.1"/>
    <property type="molecule type" value="Genomic_DNA"/>
</dbReference>
<keyword evidence="16" id="KW-0966">Cell projection</keyword>
<keyword evidence="4" id="KW-0813">Transport</keyword>
<evidence type="ECO:0000256" key="12">
    <source>
        <dbReference type="ARBA" id="ARBA00025337"/>
    </source>
</evidence>
<evidence type="ECO:0000256" key="4">
    <source>
        <dbReference type="ARBA" id="ARBA00022448"/>
    </source>
</evidence>
<dbReference type="GO" id="GO:0005525">
    <property type="term" value="F:GTP binding"/>
    <property type="evidence" value="ECO:0007669"/>
    <property type="project" value="UniProtKB-KW"/>
</dbReference>
<comment type="subcellular location">
    <subcellularLocation>
        <location evidence="1">Cell membrane</location>
        <topology evidence="1">Peripheral membrane protein</topology>
        <orientation evidence="1">Cytoplasmic side</orientation>
    </subcellularLocation>
</comment>
<keyword evidence="11" id="KW-1006">Bacterial flagellum protein export</keyword>
<keyword evidence="17" id="KW-1185">Reference proteome</keyword>
<dbReference type="OrthoDB" id="9778554at2"/>
<proteinExistence type="inferred from homology"/>
<dbReference type="InterPro" id="IPR003593">
    <property type="entry name" value="AAA+_ATPase"/>
</dbReference>
<keyword evidence="16" id="KW-0282">Flagellum</keyword>
<evidence type="ECO:0000313" key="16">
    <source>
        <dbReference type="EMBL" id="KEK20666.1"/>
    </source>
</evidence>
<dbReference type="Gene3D" id="3.40.50.300">
    <property type="entry name" value="P-loop containing nucleotide triphosphate hydrolases"/>
    <property type="match status" value="1"/>
</dbReference>
<accession>A0A073K276</accession>
<dbReference type="PANTHER" id="PTHR43134">
    <property type="entry name" value="SIGNAL RECOGNITION PARTICLE RECEPTOR SUBUNIT ALPHA"/>
    <property type="match status" value="1"/>
</dbReference>
<dbReference type="GO" id="GO:0005047">
    <property type="term" value="F:signal recognition particle binding"/>
    <property type="evidence" value="ECO:0007669"/>
    <property type="project" value="TreeGrafter"/>
</dbReference>
<evidence type="ECO:0000256" key="11">
    <source>
        <dbReference type="ARBA" id="ARBA00023225"/>
    </source>
</evidence>
<dbReference type="eggNOG" id="COG1419">
    <property type="taxonomic scope" value="Bacteria"/>
</dbReference>
<dbReference type="FunFam" id="3.40.50.300:FF:000695">
    <property type="entry name" value="Flagellar biosynthesis regulator FlhF"/>
    <property type="match status" value="1"/>
</dbReference>
<evidence type="ECO:0000256" key="2">
    <source>
        <dbReference type="ARBA" id="ARBA00008531"/>
    </source>
</evidence>
<feature type="domain" description="AAA+ ATPase" evidence="14">
    <location>
        <begin position="236"/>
        <end position="429"/>
    </location>
</feature>
<evidence type="ECO:0000256" key="5">
    <source>
        <dbReference type="ARBA" id="ARBA00022475"/>
    </source>
</evidence>
<dbReference type="GO" id="GO:0003924">
    <property type="term" value="F:GTPase activity"/>
    <property type="evidence" value="ECO:0007669"/>
    <property type="project" value="InterPro"/>
</dbReference>
<keyword evidence="9" id="KW-0342">GTP-binding</keyword>
<keyword evidence="16" id="KW-0969">Cilium</keyword>
<evidence type="ECO:0000256" key="3">
    <source>
        <dbReference type="ARBA" id="ARBA00014919"/>
    </source>
</evidence>
<dbReference type="GO" id="GO:0006614">
    <property type="term" value="P:SRP-dependent cotranslational protein targeting to membrane"/>
    <property type="evidence" value="ECO:0007669"/>
    <property type="project" value="InterPro"/>
</dbReference>
<dbReference type="SUPFAM" id="SSF52540">
    <property type="entry name" value="P-loop containing nucleoside triphosphate hydrolases"/>
    <property type="match status" value="1"/>
</dbReference>
<dbReference type="GO" id="GO:0005886">
    <property type="term" value="C:plasma membrane"/>
    <property type="evidence" value="ECO:0007669"/>
    <property type="project" value="UniProtKB-SubCell"/>
</dbReference>
<dbReference type="GO" id="GO:0015031">
    <property type="term" value="P:protein transport"/>
    <property type="evidence" value="ECO:0007669"/>
    <property type="project" value="UniProtKB-KW"/>
</dbReference>
<dbReference type="Proteomes" id="UP000027822">
    <property type="component" value="Unassembled WGS sequence"/>
</dbReference>
<dbReference type="InterPro" id="IPR027417">
    <property type="entry name" value="P-loop_NTPase"/>
</dbReference>
<dbReference type="RefSeq" id="WP_034636949.1">
    <property type="nucleotide sequence ID" value="NZ_CBCSJC010000020.1"/>
</dbReference>
<keyword evidence="5" id="KW-1003">Cell membrane</keyword>
<evidence type="ECO:0000313" key="17">
    <source>
        <dbReference type="Proteomes" id="UP000027822"/>
    </source>
</evidence>
<dbReference type="SMART" id="SM00962">
    <property type="entry name" value="SRP54"/>
    <property type="match status" value="1"/>
</dbReference>
<keyword evidence="6" id="KW-0547">Nucleotide-binding</keyword>
<dbReference type="InterPro" id="IPR047040">
    <property type="entry name" value="FlhF__GTPase_dom"/>
</dbReference>
<evidence type="ECO:0000256" key="8">
    <source>
        <dbReference type="ARBA" id="ARBA00022927"/>
    </source>
</evidence>
<dbReference type="SMART" id="SM00382">
    <property type="entry name" value="AAA"/>
    <property type="match status" value="1"/>
</dbReference>
<organism evidence="16 17">
    <name type="scientific">Bacillus manliponensis</name>
    <dbReference type="NCBI Taxonomy" id="574376"/>
    <lineage>
        <taxon>Bacteria</taxon>
        <taxon>Bacillati</taxon>
        <taxon>Bacillota</taxon>
        <taxon>Bacilli</taxon>
        <taxon>Bacillales</taxon>
        <taxon>Bacillaceae</taxon>
        <taxon>Bacillus</taxon>
        <taxon>Bacillus cereus group</taxon>
    </lineage>
</organism>
<dbReference type="PANTHER" id="PTHR43134:SF3">
    <property type="entry name" value="FLAGELLAR BIOSYNTHESIS PROTEIN FLHF"/>
    <property type="match status" value="1"/>
</dbReference>
<comment type="caution">
    <text evidence="16">The sequence shown here is derived from an EMBL/GenBank/DDBJ whole genome shotgun (WGS) entry which is preliminary data.</text>
</comment>
<gene>
    <name evidence="16" type="primary">flhF</name>
    <name evidence="16" type="ORF">BAMA_14755</name>
</gene>
<name>A0A073K276_9BACI</name>
<keyword evidence="7" id="KW-1005">Bacterial flagellum biogenesis</keyword>
<evidence type="ECO:0000256" key="1">
    <source>
        <dbReference type="ARBA" id="ARBA00004413"/>
    </source>
</evidence>